<dbReference type="Proteomes" id="UP000250078">
    <property type="component" value="Unassembled WGS sequence"/>
</dbReference>
<name>A0ACC8EPH7_9PEZI</name>
<evidence type="ECO:0000313" key="1">
    <source>
        <dbReference type="EMBL" id="OCK88194.1"/>
    </source>
</evidence>
<accession>A0ACC8EPH7</accession>
<proteinExistence type="predicted"/>
<gene>
    <name evidence="1" type="ORF">K441DRAFT_690706</name>
</gene>
<organism evidence="1 2">
    <name type="scientific">Cenococcum geophilum 1.58</name>
    <dbReference type="NCBI Taxonomy" id="794803"/>
    <lineage>
        <taxon>Eukaryota</taxon>
        <taxon>Fungi</taxon>
        <taxon>Dikarya</taxon>
        <taxon>Ascomycota</taxon>
        <taxon>Pezizomycotina</taxon>
        <taxon>Dothideomycetes</taxon>
        <taxon>Pleosporomycetidae</taxon>
        <taxon>Gloniales</taxon>
        <taxon>Gloniaceae</taxon>
        <taxon>Cenococcum</taxon>
    </lineage>
</organism>
<evidence type="ECO:0000313" key="2">
    <source>
        <dbReference type="Proteomes" id="UP000250078"/>
    </source>
</evidence>
<dbReference type="EMBL" id="KV748246">
    <property type="protein sequence ID" value="OCK88194.1"/>
    <property type="molecule type" value="Genomic_DNA"/>
</dbReference>
<sequence>MPKLSLPFHNNHSSSTRHGDGDGPFNAAVEPQGGANHFVAASGEFVGTILFLYFAFATHLMAVEQADAVALANGRKSAQTVVYISLGYGFSLLVAVWAFYRISGGLFNPAVTLGLCLAGKLPWTRGIIFLPTQLLAGIVAAGLVSCMFPGDIRAVNTTLSPTTSVKQGFFIEMFLTCELTFTVLMLAVEKSKDTFLAPVGVGLALFVTQLAGVYYTGASVNPTRSFGPSVAGTWFPGYHWIYWVGPFLGAAVSAGYYRFIKYFNYEEANPGQDSATSNLTVN</sequence>
<keyword evidence="2" id="KW-1185">Reference proteome</keyword>
<protein>
    <submittedName>
        <fullName evidence="1">Aquaporin-like protein</fullName>
    </submittedName>
</protein>
<reference evidence="1 2" key="1">
    <citation type="journal article" date="2016" name="Nat. Commun.">
        <title>Ectomycorrhizal ecology is imprinted in the genome of the dominant symbiotic fungus Cenococcum geophilum.</title>
        <authorList>
            <consortium name="DOE Joint Genome Institute"/>
            <person name="Peter M."/>
            <person name="Kohler A."/>
            <person name="Ohm R.A."/>
            <person name="Kuo A."/>
            <person name="Krutzmann J."/>
            <person name="Morin E."/>
            <person name="Arend M."/>
            <person name="Barry K.W."/>
            <person name="Binder M."/>
            <person name="Choi C."/>
            <person name="Clum A."/>
            <person name="Copeland A."/>
            <person name="Grisel N."/>
            <person name="Haridas S."/>
            <person name="Kipfer T."/>
            <person name="LaButti K."/>
            <person name="Lindquist E."/>
            <person name="Lipzen A."/>
            <person name="Maire R."/>
            <person name="Meier B."/>
            <person name="Mihaltcheva S."/>
            <person name="Molinier V."/>
            <person name="Murat C."/>
            <person name="Poggeler S."/>
            <person name="Quandt C.A."/>
            <person name="Sperisen C."/>
            <person name="Tritt A."/>
            <person name="Tisserant E."/>
            <person name="Crous P.W."/>
            <person name="Henrissat B."/>
            <person name="Nehls U."/>
            <person name="Egli S."/>
            <person name="Spatafora J.W."/>
            <person name="Grigoriev I.V."/>
            <person name="Martin F.M."/>
        </authorList>
    </citation>
    <scope>NUCLEOTIDE SEQUENCE [LARGE SCALE GENOMIC DNA]</scope>
    <source>
        <strain evidence="1 2">1.58</strain>
    </source>
</reference>